<feature type="transmembrane region" description="Helical" evidence="7">
    <location>
        <begin position="449"/>
        <end position="469"/>
    </location>
</feature>
<keyword evidence="10" id="KW-1185">Reference proteome</keyword>
<dbReference type="Pfam" id="PF00001">
    <property type="entry name" value="7tm_1"/>
    <property type="match status" value="3"/>
</dbReference>
<accession>A0ABN8R5M5</accession>
<dbReference type="PRINTS" id="PR00237">
    <property type="entry name" value="GPCRRHODOPSN"/>
</dbReference>
<feature type="transmembrane region" description="Helical" evidence="7">
    <location>
        <begin position="328"/>
        <end position="346"/>
    </location>
</feature>
<feature type="transmembrane region" description="Helical" evidence="7">
    <location>
        <begin position="803"/>
        <end position="823"/>
    </location>
</feature>
<keyword evidence="5 7" id="KW-0472">Membrane</keyword>
<dbReference type="CDD" id="cd00637">
    <property type="entry name" value="7tm_classA_rhodopsin-like"/>
    <property type="match status" value="4"/>
</dbReference>
<feature type="transmembrane region" description="Helical" evidence="7">
    <location>
        <begin position="649"/>
        <end position="677"/>
    </location>
</feature>
<gene>
    <name evidence="9" type="ORF">PLOB_00014652</name>
</gene>
<evidence type="ECO:0000256" key="5">
    <source>
        <dbReference type="ARBA" id="ARBA00023136"/>
    </source>
</evidence>
<keyword evidence="6" id="KW-0807">Transducer</keyword>
<dbReference type="InterPro" id="IPR017452">
    <property type="entry name" value="GPCR_Rhodpsn_7TM"/>
</dbReference>
<dbReference type="PROSITE" id="PS00237">
    <property type="entry name" value="G_PROTEIN_RECEP_F1_1"/>
    <property type="match status" value="3"/>
</dbReference>
<sequence length="1582" mass="180549">MGGNKQCLQSDAFACVVSLFLLSGAANVGMVLVWRRHRRQVQLHIGHITNFQWRQRQEKLTKTVSFIVGFYLLFNIPVLFVTIYHQILKQDIKTYNHYSWAETLAFLNSCTNPSICLWKNRQILSIIKGLVLVCNGIASKYWFCLDVEESKMVFKCEVVQMYAGAMACTCRVILLTMDKVAQCDIVSLVCIFIGHKNSTDNSKYYFFTETLSVKEADNLSMANSTSTSSCFHLPDPSFDRVSERFLVNLLTAIINIISSPFAVILNLLITIAIFKNTLLRTPSNLLIGCLALSDILVGLTVQPGYITFRLMENQHRTVPCFVQVMYSNAFYICCGVSFMTLTAVSYERFVAVRLYARYNNVFSSKRAVKYILAIWMFNVSLTSLQWVGINNVSRATHLLVWFLSLLLSGAANVGMVLVWRRHRRQVQLHIGHITNFQWRQRQEKLTKTVSFIVGFYLLFNIPVLFVTIYHQILKQDIKTYNHYSWAETLAFLNSCTNPSICLWKNRQIRQKILLYFRKQTSSSTKRNGVTLCASKETVSQGRRKLSVVANTSSLPSFKVSIIKGLVLSKRNEGRIATTKAVLAYEGGPIRFFMVNTKSEHKLRRHKQTFGKIATTSVKEADNLSMANSTSTSSCFHLPDPSFDRVSERFLLNLVTAIINIISAPFAIILNLLITITIFKNTLLRTPSNLLIGCLALSDILVGLTVQPGYITYRLMENQHRTVPCFVRVVYSNAFYICCGVSFMTLTAVSYERFVAVRLNARYNNVFSSKRAVKYSLAIWMFNVSVTSLQWVGINNVSRATHLLVWFLCLLLSGAANVGMVLVWRRHRRQVQLHIGHITNFQWRQRQEKLTKTVSFIVGFYLLFNIPVLFVTIYHQILKEDIKTYNHYSWAETLAFLNSCTNPSICLWKNRQIRQKILLYFRKQTSSSTKRNGVTLCASKETVSQGRRKLSVVANTSSLVPGPSPRYGTVLGLFIKKFIILILPTAVIVCLCKASLFYNFTVLFNTFNQSCTIQVSICNAFDENAELSLSISFIFAANSLVAKFSFIGGRVRLHVGYFIRRRLAWSLAQWVINLIVTSIIRSPVDKTSSLSGVARSYLILSRTSRAAANSSRSRISAEDSEKPTNETPYKRIRIIFETRKFAFFFFFTRIDLPARFTFVIPRILHFTGDFVRTITVNIGINNYYLPIFSMETFLSSSDLACSATISVAFSVATLSNLSAHKKTKETKFTGRKTFKFYSGSEKMRNASGHLHQGENEQQGKKANRNTYDISSIKRSVKMADNLSMANSTSTSSCFHLPDPSFDRVSERFLVNLLTAIINIISSPFAVILNLLITIAIFNNTLLRTPSNLLIGCLALSDILVGLTVQPGYITFRLMENQHRTVPCFVRVMYSNAFYICCGVSFMTLTAVSYERFVAVRLYARYNNVFSSKRAVKYILAIWMFNVSLTSLQWVGINNVSRATHLLVWFLSLLLSGAANVGMVLVWRRHRRQVQPHIGHITNFQWRQRQEKLTKTVSFIVGFYLLFNIPVLFVTIYHQILKQDIKTYNHYSWAETLAFLNSCTNPSICLWKNRKIRQKILLYFRKQT</sequence>
<dbReference type="Gene3D" id="1.20.1070.10">
    <property type="entry name" value="Rhodopsin 7-helix transmembrane proteins"/>
    <property type="match status" value="4"/>
</dbReference>
<feature type="transmembrane region" description="Helical" evidence="7">
    <location>
        <begin position="285"/>
        <end position="308"/>
    </location>
</feature>
<feature type="domain" description="G-protein coupled receptors family 1 profile" evidence="8">
    <location>
        <begin position="669"/>
        <end position="905"/>
    </location>
</feature>
<feature type="transmembrane region" description="Helical" evidence="7">
    <location>
        <begin position="1390"/>
        <end position="1408"/>
    </location>
</feature>
<dbReference type="InterPro" id="IPR000276">
    <property type="entry name" value="GPCR_Rhodpsn"/>
</dbReference>
<dbReference type="PANTHER" id="PTHR22750">
    <property type="entry name" value="G-PROTEIN COUPLED RECEPTOR"/>
    <property type="match status" value="1"/>
</dbReference>
<feature type="transmembrane region" description="Helical" evidence="7">
    <location>
        <begin position="1307"/>
        <end position="1335"/>
    </location>
</feature>
<feature type="transmembrane region" description="Helical" evidence="7">
    <location>
        <begin position="1511"/>
        <end position="1534"/>
    </location>
</feature>
<comment type="caution">
    <text evidence="9">The sequence shown here is derived from an EMBL/GenBank/DDBJ whole genome shotgun (WGS) entry which is preliminary data.</text>
</comment>
<feature type="transmembrane region" description="Helical" evidence="7">
    <location>
        <begin position="1347"/>
        <end position="1370"/>
    </location>
</feature>
<dbReference type="EMBL" id="CALNXK010000188">
    <property type="protein sequence ID" value="CAH3174186.1"/>
    <property type="molecule type" value="Genomic_DNA"/>
</dbReference>
<dbReference type="PROSITE" id="PS50262">
    <property type="entry name" value="G_PROTEIN_RECEP_F1_2"/>
    <property type="match status" value="3"/>
</dbReference>
<keyword evidence="4 7" id="KW-1133">Transmembrane helix</keyword>
<dbReference type="SMART" id="SM01381">
    <property type="entry name" value="7TM_GPCR_Srsx"/>
    <property type="match status" value="1"/>
</dbReference>
<feature type="transmembrane region" description="Helical" evidence="7">
    <location>
        <begin position="853"/>
        <end position="876"/>
    </location>
</feature>
<feature type="domain" description="G-protein coupled receptors family 1 profile" evidence="8">
    <location>
        <begin position="1327"/>
        <end position="1563"/>
    </location>
</feature>
<feature type="transmembrane region" description="Helical" evidence="7">
    <location>
        <begin position="771"/>
        <end position="791"/>
    </location>
</feature>
<feature type="transmembrane region" description="Helical" evidence="7">
    <location>
        <begin position="64"/>
        <end position="84"/>
    </location>
</feature>
<feature type="transmembrane region" description="Helical" evidence="7">
    <location>
        <begin position="245"/>
        <end position="273"/>
    </location>
</feature>
<evidence type="ECO:0000256" key="7">
    <source>
        <dbReference type="SAM" id="Phobius"/>
    </source>
</evidence>
<feature type="transmembrane region" description="Helical" evidence="7">
    <location>
        <begin position="1429"/>
        <end position="1449"/>
    </location>
</feature>
<evidence type="ECO:0000256" key="4">
    <source>
        <dbReference type="ARBA" id="ARBA00022989"/>
    </source>
</evidence>
<evidence type="ECO:0000313" key="9">
    <source>
        <dbReference type="EMBL" id="CAH3174186.1"/>
    </source>
</evidence>
<feature type="transmembrane region" description="Helical" evidence="7">
    <location>
        <begin position="399"/>
        <end position="419"/>
    </location>
</feature>
<keyword evidence="6" id="KW-0297">G-protein coupled receptor</keyword>
<evidence type="ECO:0000256" key="6">
    <source>
        <dbReference type="RuleBase" id="RU000688"/>
    </source>
</evidence>
<keyword evidence="6" id="KW-0675">Receptor</keyword>
<protein>
    <recommendedName>
        <fullName evidence="8">G-protein coupled receptors family 1 profile domain-containing protein</fullName>
    </recommendedName>
</protein>
<evidence type="ECO:0000256" key="2">
    <source>
        <dbReference type="ARBA" id="ARBA00022475"/>
    </source>
</evidence>
<comment type="subcellular location">
    <subcellularLocation>
        <location evidence="1">Cell membrane</location>
        <topology evidence="1">Multi-pass membrane protein</topology>
    </subcellularLocation>
</comment>
<reference evidence="9 10" key="1">
    <citation type="submission" date="2022-05" db="EMBL/GenBank/DDBJ databases">
        <authorList>
            <consortium name="Genoscope - CEA"/>
            <person name="William W."/>
        </authorList>
    </citation>
    <scope>NUCLEOTIDE SEQUENCE [LARGE SCALE GENOMIC DNA]</scope>
</reference>
<dbReference type="Proteomes" id="UP001159405">
    <property type="component" value="Unassembled WGS sequence"/>
</dbReference>
<feature type="transmembrane region" description="Helical" evidence="7">
    <location>
        <begin position="729"/>
        <end position="750"/>
    </location>
</feature>
<feature type="transmembrane region" description="Helical" evidence="7">
    <location>
        <begin position="977"/>
        <end position="997"/>
    </location>
</feature>
<comment type="similarity">
    <text evidence="6">Belongs to the G-protein coupled receptor 1 family.</text>
</comment>
<feature type="transmembrane region" description="Helical" evidence="7">
    <location>
        <begin position="689"/>
        <end position="709"/>
    </location>
</feature>
<feature type="transmembrane region" description="Helical" evidence="7">
    <location>
        <begin position="1028"/>
        <end position="1050"/>
    </location>
</feature>
<evidence type="ECO:0000313" key="10">
    <source>
        <dbReference type="Proteomes" id="UP001159405"/>
    </source>
</evidence>
<feature type="domain" description="G-protein coupled receptors family 1 profile" evidence="8">
    <location>
        <begin position="265"/>
        <end position="501"/>
    </location>
</feature>
<feature type="non-terminal residue" evidence="9">
    <location>
        <position position="1582"/>
    </location>
</feature>
<organism evidence="9 10">
    <name type="scientific">Porites lobata</name>
    <dbReference type="NCBI Taxonomy" id="104759"/>
    <lineage>
        <taxon>Eukaryota</taxon>
        <taxon>Metazoa</taxon>
        <taxon>Cnidaria</taxon>
        <taxon>Anthozoa</taxon>
        <taxon>Hexacorallia</taxon>
        <taxon>Scleractinia</taxon>
        <taxon>Fungiina</taxon>
        <taxon>Poritidae</taxon>
        <taxon>Porites</taxon>
    </lineage>
</organism>
<keyword evidence="3 6" id="KW-0812">Transmembrane</keyword>
<evidence type="ECO:0000256" key="1">
    <source>
        <dbReference type="ARBA" id="ARBA00004651"/>
    </source>
</evidence>
<feature type="transmembrane region" description="Helical" evidence="7">
    <location>
        <begin position="12"/>
        <end position="34"/>
    </location>
</feature>
<evidence type="ECO:0000256" key="3">
    <source>
        <dbReference type="ARBA" id="ARBA00022692"/>
    </source>
</evidence>
<proteinExistence type="inferred from homology"/>
<feature type="transmembrane region" description="Helical" evidence="7">
    <location>
        <begin position="1461"/>
        <end position="1481"/>
    </location>
</feature>
<evidence type="ECO:0000259" key="8">
    <source>
        <dbReference type="PROSITE" id="PS50262"/>
    </source>
</evidence>
<name>A0ABN8R5M5_9CNID</name>
<keyword evidence="2" id="KW-1003">Cell membrane</keyword>
<feature type="transmembrane region" description="Helical" evidence="7">
    <location>
        <begin position="367"/>
        <end position="387"/>
    </location>
</feature>
<dbReference type="SUPFAM" id="SSF81321">
    <property type="entry name" value="Family A G protein-coupled receptor-like"/>
    <property type="match status" value="4"/>
</dbReference>